<dbReference type="EMBL" id="MNCJ02000332">
    <property type="protein sequence ID" value="KAF5757221.1"/>
    <property type="molecule type" value="Genomic_DNA"/>
</dbReference>
<reference evidence="1" key="1">
    <citation type="journal article" date="2017" name="Nature">
        <title>The sunflower genome provides insights into oil metabolism, flowering and Asterid evolution.</title>
        <authorList>
            <person name="Badouin H."/>
            <person name="Gouzy J."/>
            <person name="Grassa C.J."/>
            <person name="Murat F."/>
            <person name="Staton S.E."/>
            <person name="Cottret L."/>
            <person name="Lelandais-Briere C."/>
            <person name="Owens G.L."/>
            <person name="Carrere S."/>
            <person name="Mayjonade B."/>
            <person name="Legrand L."/>
            <person name="Gill N."/>
            <person name="Kane N.C."/>
            <person name="Bowers J.E."/>
            <person name="Hubner S."/>
            <person name="Bellec A."/>
            <person name="Berard A."/>
            <person name="Berges H."/>
            <person name="Blanchet N."/>
            <person name="Boniface M.C."/>
            <person name="Brunel D."/>
            <person name="Catrice O."/>
            <person name="Chaidir N."/>
            <person name="Claudel C."/>
            <person name="Donnadieu C."/>
            <person name="Faraut T."/>
            <person name="Fievet G."/>
            <person name="Helmstetter N."/>
            <person name="King M."/>
            <person name="Knapp S.J."/>
            <person name="Lai Z."/>
            <person name="Le Paslier M.C."/>
            <person name="Lippi Y."/>
            <person name="Lorenzon L."/>
            <person name="Mandel J.R."/>
            <person name="Marage G."/>
            <person name="Marchand G."/>
            <person name="Marquand E."/>
            <person name="Bret-Mestries E."/>
            <person name="Morien E."/>
            <person name="Nambeesan S."/>
            <person name="Nguyen T."/>
            <person name="Pegot-Espagnet P."/>
            <person name="Pouilly N."/>
            <person name="Raftis F."/>
            <person name="Sallet E."/>
            <person name="Schiex T."/>
            <person name="Thomas J."/>
            <person name="Vandecasteele C."/>
            <person name="Vares D."/>
            <person name="Vear F."/>
            <person name="Vautrin S."/>
            <person name="Crespi M."/>
            <person name="Mangin B."/>
            <person name="Burke J.M."/>
            <person name="Salse J."/>
            <person name="Munos S."/>
            <person name="Vincourt P."/>
            <person name="Rieseberg L.H."/>
            <person name="Langlade N.B."/>
        </authorList>
    </citation>
    <scope>NUCLEOTIDE SEQUENCE</scope>
    <source>
        <tissue evidence="1">Leaves</tissue>
    </source>
</reference>
<evidence type="ECO:0000313" key="1">
    <source>
        <dbReference type="EMBL" id="KAF5757221.1"/>
    </source>
</evidence>
<comment type="caution">
    <text evidence="1">The sequence shown here is derived from an EMBL/GenBank/DDBJ whole genome shotgun (WGS) entry which is preliminary data.</text>
</comment>
<proteinExistence type="predicted"/>
<evidence type="ECO:0000313" key="2">
    <source>
        <dbReference type="Proteomes" id="UP000215914"/>
    </source>
</evidence>
<keyword evidence="2" id="KW-1185">Reference proteome</keyword>
<reference evidence="1" key="2">
    <citation type="submission" date="2020-06" db="EMBL/GenBank/DDBJ databases">
        <title>Helianthus annuus Genome sequencing and assembly Release 2.</title>
        <authorList>
            <person name="Gouzy J."/>
            <person name="Langlade N."/>
            <person name="Munos S."/>
        </authorList>
    </citation>
    <scope>NUCLEOTIDE SEQUENCE</scope>
    <source>
        <tissue evidence="1">Leaves</tissue>
    </source>
</reference>
<protein>
    <submittedName>
        <fullName evidence="1">Uncharacterized protein</fullName>
    </submittedName>
</protein>
<accession>A0A9K3DNG5</accession>
<gene>
    <name evidence="1" type="ORF">HanXRQr2_Chr17g0824011</name>
</gene>
<dbReference type="Proteomes" id="UP000215914">
    <property type="component" value="Unassembled WGS sequence"/>
</dbReference>
<name>A0A9K3DNG5_HELAN</name>
<dbReference type="AlphaFoldDB" id="A0A9K3DNG5"/>
<sequence>MEEEFFNAFATPIIVTQQTMLENETRTMQKPPKLMNIEEYKGWEGRFENWVQANYLDAWECVETKYVRPTNDDAEEVAIKDMCADDKKKYKNEKMMLSLLQQAVKEDILVLLQHNGSVYSIMKALRSKVVGSQEMIKNKKTLLKKEFNLFRGLKNESTKQIIERYCNLLVNMKRVSINKDNEELIEKLADALPHETWGTYLMMLRNKKGFSNLTLSKFIEKIEAQEMEQRKISRMKDFDGEQDIGLYYKARLNDKSTNMSPKIETAFNAKSSSGSSSK</sequence>
<organism evidence="1 2">
    <name type="scientific">Helianthus annuus</name>
    <name type="common">Common sunflower</name>
    <dbReference type="NCBI Taxonomy" id="4232"/>
    <lineage>
        <taxon>Eukaryota</taxon>
        <taxon>Viridiplantae</taxon>
        <taxon>Streptophyta</taxon>
        <taxon>Embryophyta</taxon>
        <taxon>Tracheophyta</taxon>
        <taxon>Spermatophyta</taxon>
        <taxon>Magnoliopsida</taxon>
        <taxon>eudicotyledons</taxon>
        <taxon>Gunneridae</taxon>
        <taxon>Pentapetalae</taxon>
        <taxon>asterids</taxon>
        <taxon>campanulids</taxon>
        <taxon>Asterales</taxon>
        <taxon>Asteraceae</taxon>
        <taxon>Asteroideae</taxon>
        <taxon>Heliantheae alliance</taxon>
        <taxon>Heliantheae</taxon>
        <taxon>Helianthus</taxon>
    </lineage>
</organism>
<dbReference type="Gramene" id="mRNA:HanXRQr2_Chr17g0824011">
    <property type="protein sequence ID" value="CDS:HanXRQr2_Chr17g0824011.1"/>
    <property type="gene ID" value="HanXRQr2_Chr17g0824011"/>
</dbReference>